<evidence type="ECO:0000256" key="6">
    <source>
        <dbReference type="ARBA" id="ARBA00022781"/>
    </source>
</evidence>
<dbReference type="PANTHER" id="PTHR42823">
    <property type="entry name" value="ATP SYNTHASE SUBUNIT A, CHLOROPLASTIC"/>
    <property type="match status" value="1"/>
</dbReference>
<keyword evidence="10 11" id="KW-0066">ATP synthesis</keyword>
<dbReference type="Proteomes" id="UP001212085">
    <property type="component" value="Chromosome"/>
</dbReference>
<feature type="transmembrane region" description="Helical" evidence="11">
    <location>
        <begin position="204"/>
        <end position="228"/>
    </location>
</feature>
<keyword evidence="8 11" id="KW-0406">Ion transport</keyword>
<dbReference type="EMBL" id="VUNP01000005">
    <property type="protein sequence ID" value="MST53154.1"/>
    <property type="molecule type" value="Genomic_DNA"/>
</dbReference>
<keyword evidence="16" id="KW-1185">Reference proteome</keyword>
<dbReference type="RefSeq" id="WP_154454364.1">
    <property type="nucleotide sequence ID" value="NZ_BRXN01000007.1"/>
</dbReference>
<dbReference type="AlphaFoldDB" id="A0A6N7X3U6"/>
<dbReference type="EMBL" id="CP114883">
    <property type="protein sequence ID" value="WBB06936.1"/>
    <property type="molecule type" value="Genomic_DNA"/>
</dbReference>
<dbReference type="PRINTS" id="PR00123">
    <property type="entry name" value="ATPASEA"/>
</dbReference>
<reference evidence="13 15" key="1">
    <citation type="submission" date="2019-08" db="EMBL/GenBank/DDBJ databases">
        <title>In-depth cultivation of the pig gut microbiome towards novel bacterial diversity and tailored functional studies.</title>
        <authorList>
            <person name="Wylensek D."/>
            <person name="Hitch T.C.A."/>
            <person name="Clavel T."/>
        </authorList>
    </citation>
    <scope>NUCLEOTIDE SEQUENCE [LARGE SCALE GENOMIC DNA]</scope>
    <source>
        <strain evidence="13 15">BL-178-WT-3A</strain>
    </source>
</reference>
<keyword evidence="9 11" id="KW-0472">Membrane</keyword>
<dbReference type="Pfam" id="PF00119">
    <property type="entry name" value="ATP-synt_A"/>
    <property type="match status" value="1"/>
</dbReference>
<protein>
    <recommendedName>
        <fullName evidence="11 12">ATP synthase subunit a</fullName>
    </recommendedName>
    <alternativeName>
        <fullName evidence="11">ATP synthase F0 sector subunit a</fullName>
    </alternativeName>
    <alternativeName>
        <fullName evidence="11">F-ATPase subunit 6</fullName>
    </alternativeName>
</protein>
<comment type="function">
    <text evidence="11 12">Key component of the proton channel; it plays a direct role in the translocation of protons across the membrane.</text>
</comment>
<gene>
    <name evidence="11 13" type="primary">atpB</name>
    <name evidence="13" type="ORF">FYJ82_01655</name>
    <name evidence="14" type="ORF">O6R09_03160</name>
</gene>
<dbReference type="Proteomes" id="UP000471052">
    <property type="component" value="Unassembled WGS sequence"/>
</dbReference>
<dbReference type="HAMAP" id="MF_01393">
    <property type="entry name" value="ATP_synth_a_bact"/>
    <property type="match status" value="1"/>
</dbReference>
<evidence type="ECO:0000256" key="10">
    <source>
        <dbReference type="ARBA" id="ARBA00023310"/>
    </source>
</evidence>
<feature type="transmembrane region" description="Helical" evidence="11">
    <location>
        <begin position="113"/>
        <end position="132"/>
    </location>
</feature>
<keyword evidence="4 11" id="KW-0138">CF(0)</keyword>
<dbReference type="GO" id="GO:0005886">
    <property type="term" value="C:plasma membrane"/>
    <property type="evidence" value="ECO:0007669"/>
    <property type="project" value="UniProtKB-SubCell"/>
</dbReference>
<comment type="similarity">
    <text evidence="2 11 12">Belongs to the ATPase A chain family.</text>
</comment>
<keyword evidence="5 11" id="KW-0812">Transmembrane</keyword>
<keyword evidence="7 11" id="KW-1133">Transmembrane helix</keyword>
<evidence type="ECO:0000313" key="13">
    <source>
        <dbReference type="EMBL" id="MST53154.1"/>
    </source>
</evidence>
<evidence type="ECO:0000256" key="12">
    <source>
        <dbReference type="RuleBase" id="RU000483"/>
    </source>
</evidence>
<dbReference type="InterPro" id="IPR023011">
    <property type="entry name" value="ATP_synth_F0_asu_AS"/>
</dbReference>
<dbReference type="PROSITE" id="PS00449">
    <property type="entry name" value="ATPASE_A"/>
    <property type="match status" value="1"/>
</dbReference>
<comment type="subcellular location">
    <subcellularLocation>
        <location evidence="11 12">Cell membrane</location>
        <topology evidence="11 12">Multi-pass membrane protein</topology>
    </subcellularLocation>
    <subcellularLocation>
        <location evidence="1">Membrane</location>
        <topology evidence="1">Multi-pass membrane protein</topology>
    </subcellularLocation>
</comment>
<evidence type="ECO:0000256" key="8">
    <source>
        <dbReference type="ARBA" id="ARBA00023065"/>
    </source>
</evidence>
<dbReference type="NCBIfam" id="TIGR01131">
    <property type="entry name" value="ATP_synt_6_or_A"/>
    <property type="match status" value="1"/>
</dbReference>
<dbReference type="GeneID" id="99635994"/>
<organism evidence="13 15">
    <name type="scientific">Streptococcus alactolyticus</name>
    <dbReference type="NCBI Taxonomy" id="29389"/>
    <lineage>
        <taxon>Bacteria</taxon>
        <taxon>Bacillati</taxon>
        <taxon>Bacillota</taxon>
        <taxon>Bacilli</taxon>
        <taxon>Lactobacillales</taxon>
        <taxon>Streptococcaceae</taxon>
        <taxon>Streptococcus</taxon>
    </lineage>
</organism>
<evidence type="ECO:0000256" key="7">
    <source>
        <dbReference type="ARBA" id="ARBA00022989"/>
    </source>
</evidence>
<proteinExistence type="inferred from homology"/>
<evidence type="ECO:0000256" key="3">
    <source>
        <dbReference type="ARBA" id="ARBA00022448"/>
    </source>
</evidence>
<evidence type="ECO:0000256" key="1">
    <source>
        <dbReference type="ARBA" id="ARBA00004141"/>
    </source>
</evidence>
<dbReference type="InterPro" id="IPR000568">
    <property type="entry name" value="ATP_synth_F0_asu"/>
</dbReference>
<dbReference type="InterPro" id="IPR045082">
    <property type="entry name" value="ATP_syn_F0_a_bact/chloroplast"/>
</dbReference>
<feature type="transmembrane region" description="Helical" evidence="11">
    <location>
        <begin position="20"/>
        <end position="39"/>
    </location>
</feature>
<dbReference type="Gene3D" id="1.20.120.220">
    <property type="entry name" value="ATP synthase, F0 complex, subunit A"/>
    <property type="match status" value="1"/>
</dbReference>
<accession>A0A6N7X3U6</accession>
<keyword evidence="6 11" id="KW-0375">Hydrogen ion transport</keyword>
<dbReference type="InterPro" id="IPR035908">
    <property type="entry name" value="F0_ATP_A_sf"/>
</dbReference>
<evidence type="ECO:0000256" key="11">
    <source>
        <dbReference type="HAMAP-Rule" id="MF_01393"/>
    </source>
</evidence>
<sequence>METSVNPTAQLFGIDFDLTILSMSLLTVLITFLIIFISSRNMQLKPKGKQNVLEWVYEFVQGIIKPNLGRYTSNYSLLFFSLFFFLVIANNIGLVAKIEIGGYNFWSSPTSNAAYNFGLSLMMAVVIHVEGVRKNGFKEYLKEYLSPTPAMLPMNILEQFTNIISLTLRLYGNIFAGEIILGLLVQFSDTSIFAWPIAFALNVVWTGFSIMISCIQAYVFVILSSVYVGDKVNHKE</sequence>
<keyword evidence="11" id="KW-1003">Cell membrane</keyword>
<dbReference type="PANTHER" id="PTHR42823:SF3">
    <property type="entry name" value="ATP SYNTHASE SUBUNIT A, CHLOROPLASTIC"/>
    <property type="match status" value="1"/>
</dbReference>
<evidence type="ECO:0000313" key="16">
    <source>
        <dbReference type="Proteomes" id="UP001212085"/>
    </source>
</evidence>
<dbReference type="GO" id="GO:0045259">
    <property type="term" value="C:proton-transporting ATP synthase complex"/>
    <property type="evidence" value="ECO:0007669"/>
    <property type="project" value="UniProtKB-KW"/>
</dbReference>
<feature type="transmembrane region" description="Helical" evidence="11">
    <location>
        <begin position="75"/>
        <end position="93"/>
    </location>
</feature>
<dbReference type="GO" id="GO:0046933">
    <property type="term" value="F:proton-transporting ATP synthase activity, rotational mechanism"/>
    <property type="evidence" value="ECO:0007669"/>
    <property type="project" value="UniProtKB-UniRule"/>
</dbReference>
<dbReference type="OrthoDB" id="9789241at2"/>
<dbReference type="CDD" id="cd00310">
    <property type="entry name" value="ATP-synt_Fo_a_6"/>
    <property type="match status" value="1"/>
</dbReference>
<dbReference type="NCBIfam" id="NF004479">
    <property type="entry name" value="PRK05815.1-4"/>
    <property type="match status" value="1"/>
</dbReference>
<evidence type="ECO:0000313" key="15">
    <source>
        <dbReference type="Proteomes" id="UP000471052"/>
    </source>
</evidence>
<evidence type="ECO:0000313" key="14">
    <source>
        <dbReference type="EMBL" id="WBB06936.1"/>
    </source>
</evidence>
<name>A0A6N7X3U6_STRAY</name>
<keyword evidence="3 11" id="KW-0813">Transport</keyword>
<evidence type="ECO:0000256" key="9">
    <source>
        <dbReference type="ARBA" id="ARBA00023136"/>
    </source>
</evidence>
<evidence type="ECO:0000256" key="5">
    <source>
        <dbReference type="ARBA" id="ARBA00022692"/>
    </source>
</evidence>
<dbReference type="GO" id="GO:0042777">
    <property type="term" value="P:proton motive force-driven plasma membrane ATP synthesis"/>
    <property type="evidence" value="ECO:0007669"/>
    <property type="project" value="TreeGrafter"/>
</dbReference>
<dbReference type="SUPFAM" id="SSF81336">
    <property type="entry name" value="F1F0 ATP synthase subunit A"/>
    <property type="match status" value="1"/>
</dbReference>
<evidence type="ECO:0000256" key="4">
    <source>
        <dbReference type="ARBA" id="ARBA00022547"/>
    </source>
</evidence>
<reference evidence="14 16" key="2">
    <citation type="submission" date="2022-12" db="EMBL/GenBank/DDBJ databases">
        <title>Streptococcus alactolyticus LGM, complete genome.</title>
        <authorList>
            <person name="Liu Z."/>
            <person name="Mu C."/>
            <person name="Zhu W."/>
        </authorList>
    </citation>
    <scope>NUCLEOTIDE SEQUENCE [LARGE SCALE GENOMIC DNA]</scope>
    <source>
        <strain evidence="14 16">LGM</strain>
    </source>
</reference>
<evidence type="ECO:0000256" key="2">
    <source>
        <dbReference type="ARBA" id="ARBA00006810"/>
    </source>
</evidence>